<proteinExistence type="predicted"/>
<accession>X1G8F6</accession>
<protein>
    <submittedName>
        <fullName evidence="2">Uncharacterized protein</fullName>
    </submittedName>
</protein>
<comment type="caution">
    <text evidence="2">The sequence shown here is derived from an EMBL/GenBank/DDBJ whole genome shotgun (WGS) entry which is preliminary data.</text>
</comment>
<evidence type="ECO:0000256" key="1">
    <source>
        <dbReference type="SAM" id="MobiDB-lite"/>
    </source>
</evidence>
<dbReference type="AlphaFoldDB" id="X1G8F6"/>
<sequence length="136" mass="16326">MKKTEMWLKKAKEGLTKTEPGKTKQEQSQKIIEQMLTNAYKKGIKEGQGKTNINPFKIKKEEVFIDPNDPDRPIEEQKRLRRNWNQKRRYHKRKEKENLANQLFEKLVMQKEAKLRAKQKLAQEQNPEQDKSKSNY</sequence>
<feature type="region of interest" description="Disordered" evidence="1">
    <location>
        <begin position="114"/>
        <end position="136"/>
    </location>
</feature>
<name>X1G8F6_9ZZZZ</name>
<gene>
    <name evidence="2" type="ORF">S03H2_03111</name>
</gene>
<feature type="region of interest" description="Disordered" evidence="1">
    <location>
        <begin position="1"/>
        <end position="28"/>
    </location>
</feature>
<reference evidence="2" key="1">
    <citation type="journal article" date="2014" name="Front. Microbiol.">
        <title>High frequency of phylogenetically diverse reductive dehalogenase-homologous genes in deep subseafloor sedimentary metagenomes.</title>
        <authorList>
            <person name="Kawai M."/>
            <person name="Futagami T."/>
            <person name="Toyoda A."/>
            <person name="Takaki Y."/>
            <person name="Nishi S."/>
            <person name="Hori S."/>
            <person name="Arai W."/>
            <person name="Tsubouchi T."/>
            <person name="Morono Y."/>
            <person name="Uchiyama I."/>
            <person name="Ito T."/>
            <person name="Fujiyama A."/>
            <person name="Inagaki F."/>
            <person name="Takami H."/>
        </authorList>
    </citation>
    <scope>NUCLEOTIDE SEQUENCE</scope>
    <source>
        <strain evidence="2">Expedition CK06-06</strain>
    </source>
</reference>
<organism evidence="2">
    <name type="scientific">marine sediment metagenome</name>
    <dbReference type="NCBI Taxonomy" id="412755"/>
    <lineage>
        <taxon>unclassified sequences</taxon>
        <taxon>metagenomes</taxon>
        <taxon>ecological metagenomes</taxon>
    </lineage>
</organism>
<dbReference type="EMBL" id="BARU01001115">
    <property type="protein sequence ID" value="GAH29328.1"/>
    <property type="molecule type" value="Genomic_DNA"/>
</dbReference>
<evidence type="ECO:0000313" key="2">
    <source>
        <dbReference type="EMBL" id="GAH29328.1"/>
    </source>
</evidence>
<feature type="compositionally biased region" description="Basic and acidic residues" evidence="1">
    <location>
        <begin position="1"/>
        <end position="27"/>
    </location>
</feature>